<dbReference type="Proteomes" id="UP000193077">
    <property type="component" value="Unassembled WGS sequence"/>
</dbReference>
<feature type="chain" id="PRO_5012848193" description="DUF560 domain-containing protein" evidence="1">
    <location>
        <begin position="39"/>
        <end position="478"/>
    </location>
</feature>
<dbReference type="InterPro" id="IPR011990">
    <property type="entry name" value="TPR-like_helical_dom_sf"/>
</dbReference>
<organism evidence="2 3">
    <name type="scientific">Falsiruegeria litorea R37</name>
    <dbReference type="NCBI Taxonomy" id="1200284"/>
    <lineage>
        <taxon>Bacteria</taxon>
        <taxon>Pseudomonadati</taxon>
        <taxon>Pseudomonadota</taxon>
        <taxon>Alphaproteobacteria</taxon>
        <taxon>Rhodobacterales</taxon>
        <taxon>Roseobacteraceae</taxon>
        <taxon>Falsiruegeria</taxon>
    </lineage>
</organism>
<keyword evidence="3" id="KW-1185">Reference proteome</keyword>
<protein>
    <recommendedName>
        <fullName evidence="4">DUF560 domain-containing protein</fullName>
    </recommendedName>
</protein>
<dbReference type="Gene3D" id="1.25.40.10">
    <property type="entry name" value="Tetratricopeptide repeat domain"/>
    <property type="match status" value="1"/>
</dbReference>
<dbReference type="EMBL" id="FWFO01000002">
    <property type="protein sequence ID" value="SLN57344.1"/>
    <property type="molecule type" value="Genomic_DNA"/>
</dbReference>
<name>A0A1Y5TCH6_9RHOB</name>
<sequence>MPMPCATSRSRNQLKLVSVRALAIVAALSLGAFSEAQAEETSHTLTLDQAFRTAIEALRTGQPTVTVALTHGLLKANPKDPVLHYLQAQAYARMNEPEEGRQAAALAYRNSKDQDSLFQSAQLAARLSLQAGRPTMAQFWLRRTAVHAPNEEAEKLIAADYKQLRRINPWAFRIRAEIKPTDNVNNGADTALQIIDGVPVVGQLSGSAQALSGAFGIVDVTTAYRLRQSAESMTSVGGRLYVQRVSLSSEAKALAPNVTGSQFASTYGEVSVRHAMIVGPAENLGSAAVDVATGTSWFGGERSYNFARLGGERTWRMAGGAQLRLNALVETRFAERYGSNDANILGIGAQYVRPVGSGNRISISMAYRDSRARWFMGTYRSASVRVAYDLGQAIGPAKLSAGLVLGYSDYPNYAVSIFTVPGGRQDKSIYGDLSLFFDEYDYAGFAPMLRVRTGKKDSNVSRFDIREFSVSLGIESKF</sequence>
<proteinExistence type="predicted"/>
<accession>A0A1Y5TCH6</accession>
<keyword evidence="1" id="KW-0732">Signal</keyword>
<dbReference type="AlphaFoldDB" id="A0A1Y5TCH6"/>
<dbReference type="SUPFAM" id="SSF48452">
    <property type="entry name" value="TPR-like"/>
    <property type="match status" value="1"/>
</dbReference>
<gene>
    <name evidence="2" type="ORF">TRL7639_03107</name>
</gene>
<evidence type="ECO:0000313" key="2">
    <source>
        <dbReference type="EMBL" id="SLN57344.1"/>
    </source>
</evidence>
<reference evidence="2 3" key="1">
    <citation type="submission" date="2017-03" db="EMBL/GenBank/DDBJ databases">
        <authorList>
            <person name="Afonso C.L."/>
            <person name="Miller P.J."/>
            <person name="Scott M.A."/>
            <person name="Spackman E."/>
            <person name="Goraichik I."/>
            <person name="Dimitrov K.M."/>
            <person name="Suarez D.L."/>
            <person name="Swayne D.E."/>
        </authorList>
    </citation>
    <scope>NUCLEOTIDE SEQUENCE [LARGE SCALE GENOMIC DNA]</scope>
    <source>
        <strain evidence="2 3">CECT 7639</strain>
    </source>
</reference>
<evidence type="ECO:0000256" key="1">
    <source>
        <dbReference type="SAM" id="SignalP"/>
    </source>
</evidence>
<evidence type="ECO:0008006" key="4">
    <source>
        <dbReference type="Google" id="ProtNLM"/>
    </source>
</evidence>
<evidence type="ECO:0000313" key="3">
    <source>
        <dbReference type="Proteomes" id="UP000193077"/>
    </source>
</evidence>
<feature type="signal peptide" evidence="1">
    <location>
        <begin position="1"/>
        <end position="38"/>
    </location>
</feature>